<organism evidence="1 2">
    <name type="scientific">Candidatus Avitreponema avistercoris</name>
    <dbReference type="NCBI Taxonomy" id="2840705"/>
    <lineage>
        <taxon>Bacteria</taxon>
        <taxon>Pseudomonadati</taxon>
        <taxon>Spirochaetota</taxon>
        <taxon>Spirochaetia</taxon>
        <taxon>Spirochaetales</taxon>
        <taxon>Candidatus Avitreponema</taxon>
    </lineage>
</organism>
<name>A0A9D9ER45_9SPIR</name>
<protein>
    <submittedName>
        <fullName evidence="1">Carbohydrate ABC transporter substrate-binding protein</fullName>
    </submittedName>
</protein>
<sequence>MPFFSACPARETGIAVIKTNQVEFAAYAELFNNSQDCWKAAVIFCENPAEDLLLSADAPDIVIGPWIKGEKTRPRLVPLTYLFNERRLDGSVFYRPLLALGNIRGTQFSLPVSFNLPAVIFSRENRQGMSGDFLLPFSEIQNLSRAFNMEEDGVYTRMAFSPGWNPEFLYTAAQMMNVNFREAEPLFSWNEKNLRDTVIFLRDWERSVNGSAQAAEDFQFKYLYIPPEQAVISGRTLFYQEYTNELFSGTADKMRHIDFRWPAHNGRIPLKDEIIYLGICRDGPNRAAAEAFVSWFFTEDTQQEILAYSVAEGLTENAFGISDGFSSLKSVNEKIFPLYYPSLLGKMPGENQMKLPMILPNTWEEVKQEIVIPFLAESVKTESPESILPLPERIRTWRQSR</sequence>
<evidence type="ECO:0000313" key="1">
    <source>
        <dbReference type="EMBL" id="MBO8449724.1"/>
    </source>
</evidence>
<reference evidence="1" key="1">
    <citation type="submission" date="2020-10" db="EMBL/GenBank/DDBJ databases">
        <authorList>
            <person name="Gilroy R."/>
        </authorList>
    </citation>
    <scope>NUCLEOTIDE SEQUENCE</scope>
    <source>
        <strain evidence="1">B3-4054</strain>
    </source>
</reference>
<accession>A0A9D9ER45</accession>
<gene>
    <name evidence="1" type="ORF">IAA96_01305</name>
</gene>
<dbReference type="SUPFAM" id="SSF53850">
    <property type="entry name" value="Periplasmic binding protein-like II"/>
    <property type="match status" value="1"/>
</dbReference>
<dbReference type="Gene3D" id="3.40.190.10">
    <property type="entry name" value="Periplasmic binding protein-like II"/>
    <property type="match status" value="1"/>
</dbReference>
<dbReference type="AlphaFoldDB" id="A0A9D9ER45"/>
<dbReference type="Proteomes" id="UP000823616">
    <property type="component" value="Unassembled WGS sequence"/>
</dbReference>
<proteinExistence type="predicted"/>
<comment type="caution">
    <text evidence="1">The sequence shown here is derived from an EMBL/GenBank/DDBJ whole genome shotgun (WGS) entry which is preliminary data.</text>
</comment>
<evidence type="ECO:0000313" key="2">
    <source>
        <dbReference type="Proteomes" id="UP000823616"/>
    </source>
</evidence>
<reference evidence="1" key="2">
    <citation type="journal article" date="2021" name="PeerJ">
        <title>Extensive microbial diversity within the chicken gut microbiome revealed by metagenomics and culture.</title>
        <authorList>
            <person name="Gilroy R."/>
            <person name="Ravi A."/>
            <person name="Getino M."/>
            <person name="Pursley I."/>
            <person name="Horton D.L."/>
            <person name="Alikhan N.F."/>
            <person name="Baker D."/>
            <person name="Gharbi K."/>
            <person name="Hall N."/>
            <person name="Watson M."/>
            <person name="Adriaenssens E.M."/>
            <person name="Foster-Nyarko E."/>
            <person name="Jarju S."/>
            <person name="Secka A."/>
            <person name="Antonio M."/>
            <person name="Oren A."/>
            <person name="Chaudhuri R.R."/>
            <person name="La Ragione R."/>
            <person name="Hildebrand F."/>
            <person name="Pallen M.J."/>
        </authorList>
    </citation>
    <scope>NUCLEOTIDE SEQUENCE</scope>
    <source>
        <strain evidence="1">B3-4054</strain>
    </source>
</reference>
<dbReference type="EMBL" id="JADIMS010000020">
    <property type="protein sequence ID" value="MBO8449724.1"/>
    <property type="molecule type" value="Genomic_DNA"/>
</dbReference>